<reference evidence="1 2" key="1">
    <citation type="submission" date="2018-01" db="EMBL/GenBank/DDBJ databases">
        <title>Complete genome sequences of 14 Citrobacter spp. isolated from plant in Canada.</title>
        <authorList>
            <person name="Bhandare S.G."/>
            <person name="Colavecchio A."/>
            <person name="Jeukens J."/>
            <person name="Emond-Rheault J.-G."/>
            <person name="Freschi L."/>
            <person name="Hamel J."/>
            <person name="Kukavica-Ibrulj I."/>
            <person name="Levesque R."/>
            <person name="Goodridge L."/>
        </authorList>
    </citation>
    <scope>NUCLEOTIDE SEQUENCE [LARGE SCALE GENOMIC DNA]</scope>
    <source>
        <strain evidence="1 2">S1285</strain>
    </source>
</reference>
<proteinExistence type="predicted"/>
<sequence>MAQGYLNEVLSCTCLVNNNGAFSPTLGQYVAVQQ</sequence>
<accession>A0A2S4S430</accession>
<dbReference type="AlphaFoldDB" id="A0A2S4S430"/>
<organism evidence="1 2">
    <name type="scientific">Citrobacter amalonaticus</name>
    <dbReference type="NCBI Taxonomy" id="35703"/>
    <lineage>
        <taxon>Bacteria</taxon>
        <taxon>Pseudomonadati</taxon>
        <taxon>Pseudomonadota</taxon>
        <taxon>Gammaproteobacteria</taxon>
        <taxon>Enterobacterales</taxon>
        <taxon>Enterobacteriaceae</taxon>
        <taxon>Citrobacter</taxon>
    </lineage>
</organism>
<evidence type="ECO:0000313" key="2">
    <source>
        <dbReference type="Proteomes" id="UP000237003"/>
    </source>
</evidence>
<dbReference type="Proteomes" id="UP000237003">
    <property type="component" value="Unassembled WGS sequence"/>
</dbReference>
<protein>
    <submittedName>
        <fullName evidence="1">Pilus assembly protein PilW</fullName>
    </submittedName>
</protein>
<name>A0A2S4S430_CITAM</name>
<dbReference type="EMBL" id="PQLX01000001">
    <property type="protein sequence ID" value="POU68631.1"/>
    <property type="molecule type" value="Genomic_DNA"/>
</dbReference>
<evidence type="ECO:0000313" key="1">
    <source>
        <dbReference type="EMBL" id="POU68631.1"/>
    </source>
</evidence>
<comment type="caution">
    <text evidence="1">The sequence shown here is derived from an EMBL/GenBank/DDBJ whole genome shotgun (WGS) entry which is preliminary data.</text>
</comment>
<gene>
    <name evidence="1" type="ORF">C3430_06145</name>
</gene>